<gene>
    <name evidence="1" type="ORF">Cni_G10926</name>
</gene>
<dbReference type="EMBL" id="CP136892">
    <property type="protein sequence ID" value="WOL02207.1"/>
    <property type="molecule type" value="Genomic_DNA"/>
</dbReference>
<organism evidence="1 2">
    <name type="scientific">Canna indica</name>
    <name type="common">Indian-shot</name>
    <dbReference type="NCBI Taxonomy" id="4628"/>
    <lineage>
        <taxon>Eukaryota</taxon>
        <taxon>Viridiplantae</taxon>
        <taxon>Streptophyta</taxon>
        <taxon>Embryophyta</taxon>
        <taxon>Tracheophyta</taxon>
        <taxon>Spermatophyta</taxon>
        <taxon>Magnoliopsida</taxon>
        <taxon>Liliopsida</taxon>
        <taxon>Zingiberales</taxon>
        <taxon>Cannaceae</taxon>
        <taxon>Canna</taxon>
    </lineage>
</organism>
<dbReference type="Proteomes" id="UP001327560">
    <property type="component" value="Chromosome 3"/>
</dbReference>
<evidence type="ECO:0000313" key="2">
    <source>
        <dbReference type="Proteomes" id="UP001327560"/>
    </source>
</evidence>
<name>A0AAQ3K937_9LILI</name>
<dbReference type="AlphaFoldDB" id="A0AAQ3K937"/>
<evidence type="ECO:0000313" key="1">
    <source>
        <dbReference type="EMBL" id="WOL02207.1"/>
    </source>
</evidence>
<keyword evidence="2" id="KW-1185">Reference proteome</keyword>
<proteinExistence type="predicted"/>
<sequence length="102" mass="11782">MASRKKIIVLLEPSIICLSIIVRSKTNLSAPPNPGQVTFRSLDGRRHKHRPYQSKTESFTLLFISSNAQTKEVWTLDIYINKLGSSYQENKHDFIHRLICVR</sequence>
<accession>A0AAQ3K937</accession>
<reference evidence="1 2" key="1">
    <citation type="submission" date="2023-10" db="EMBL/GenBank/DDBJ databases">
        <title>Chromosome-scale genome assembly provides insights into flower coloration mechanisms of Canna indica.</title>
        <authorList>
            <person name="Li C."/>
        </authorList>
    </citation>
    <scope>NUCLEOTIDE SEQUENCE [LARGE SCALE GENOMIC DNA]</scope>
    <source>
        <tissue evidence="1">Flower</tissue>
    </source>
</reference>
<protein>
    <submittedName>
        <fullName evidence="1">Uncharacterized protein</fullName>
    </submittedName>
</protein>